<reference evidence="2" key="1">
    <citation type="submission" date="2016-10" db="EMBL/GenBank/DDBJ databases">
        <authorList>
            <person name="Varghese N."/>
            <person name="Submissions S."/>
        </authorList>
    </citation>
    <scope>NUCLEOTIDE SEQUENCE [LARGE SCALE GENOMIC DNA]</scope>
    <source>
        <strain evidence="2">DSM 24536</strain>
    </source>
</reference>
<accession>A0A1G9P9N5</accession>
<dbReference type="OrthoDB" id="794757at2"/>
<organism evidence="1 2">
    <name type="scientific">Daejeonella rubra</name>
    <dbReference type="NCBI Taxonomy" id="990371"/>
    <lineage>
        <taxon>Bacteria</taxon>
        <taxon>Pseudomonadati</taxon>
        <taxon>Bacteroidota</taxon>
        <taxon>Sphingobacteriia</taxon>
        <taxon>Sphingobacteriales</taxon>
        <taxon>Sphingobacteriaceae</taxon>
        <taxon>Daejeonella</taxon>
    </lineage>
</organism>
<keyword evidence="2" id="KW-1185">Reference proteome</keyword>
<evidence type="ECO:0000313" key="2">
    <source>
        <dbReference type="Proteomes" id="UP000199226"/>
    </source>
</evidence>
<dbReference type="PROSITE" id="PS51257">
    <property type="entry name" value="PROKAR_LIPOPROTEIN"/>
    <property type="match status" value="1"/>
</dbReference>
<dbReference type="Proteomes" id="UP000199226">
    <property type="component" value="Unassembled WGS sequence"/>
</dbReference>
<sequence>MRASPIFLLFFILLSCKPAEEKAFKAPYADIKGFFEAEVLRLTRNKSAVDKTIEQNGLSETKTSLSIDWENELSLFTGSDINKAAWQDSYKIIEDSSSVSYHAIDPNLRTREIRIIKDINGKPRQIKIKNISRNYLYESSETLIYIPDSAYSIDKNQKVILLGKNSYRINAEIIK</sequence>
<dbReference type="AlphaFoldDB" id="A0A1G9P9N5"/>
<gene>
    <name evidence="1" type="ORF">SAMN05421813_10437</name>
</gene>
<protein>
    <submittedName>
        <fullName evidence="1">Uncharacterized protein</fullName>
    </submittedName>
</protein>
<dbReference type="STRING" id="990371.SAMN05421813_10437"/>
<evidence type="ECO:0000313" key="1">
    <source>
        <dbReference type="EMBL" id="SDL95273.1"/>
    </source>
</evidence>
<dbReference type="EMBL" id="FNHH01000004">
    <property type="protein sequence ID" value="SDL95273.1"/>
    <property type="molecule type" value="Genomic_DNA"/>
</dbReference>
<proteinExistence type="predicted"/>
<name>A0A1G9P9N5_9SPHI</name>
<dbReference type="RefSeq" id="WP_090700434.1">
    <property type="nucleotide sequence ID" value="NZ_FNHH01000004.1"/>
</dbReference>